<dbReference type="GO" id="GO:0005930">
    <property type="term" value="C:axoneme"/>
    <property type="evidence" value="ECO:0007669"/>
    <property type="project" value="TreeGrafter"/>
</dbReference>
<accession>A0A0H5QUF4</accession>
<dbReference type="InterPro" id="IPR033305">
    <property type="entry name" value="Hydin-like"/>
</dbReference>
<dbReference type="GO" id="GO:0003341">
    <property type="term" value="P:cilium movement"/>
    <property type="evidence" value="ECO:0007669"/>
    <property type="project" value="TreeGrafter"/>
</dbReference>
<organism evidence="1">
    <name type="scientific">Spongospora subterranea</name>
    <dbReference type="NCBI Taxonomy" id="70186"/>
    <lineage>
        <taxon>Eukaryota</taxon>
        <taxon>Sar</taxon>
        <taxon>Rhizaria</taxon>
        <taxon>Endomyxa</taxon>
        <taxon>Phytomyxea</taxon>
        <taxon>Plasmodiophorida</taxon>
        <taxon>Plasmodiophoridae</taxon>
        <taxon>Spongospora</taxon>
    </lineage>
</organism>
<evidence type="ECO:0008006" key="2">
    <source>
        <dbReference type="Google" id="ProtNLM"/>
    </source>
</evidence>
<dbReference type="GO" id="GO:1904158">
    <property type="term" value="P:axonemal central apparatus assembly"/>
    <property type="evidence" value="ECO:0007669"/>
    <property type="project" value="TreeGrafter"/>
</dbReference>
<reference evidence="1" key="1">
    <citation type="submission" date="2015-04" db="EMBL/GenBank/DDBJ databases">
        <title>The genome sequence of the plant pathogenic Rhizarian Plasmodiophora brassicae reveals insights in its biotrophic life cycle and the origin of chitin synthesis.</title>
        <authorList>
            <person name="Schwelm A."/>
            <person name="Fogelqvist J."/>
            <person name="Knaust A."/>
            <person name="Julke S."/>
            <person name="Lilja T."/>
            <person name="Dhandapani V."/>
            <person name="Bonilla-Rosso G."/>
            <person name="Karlsson M."/>
            <person name="Shevchenko A."/>
            <person name="Choi S.R."/>
            <person name="Kim H.G."/>
            <person name="Park J.Y."/>
            <person name="Lim Y.P."/>
            <person name="Ludwig-Muller J."/>
            <person name="Dixelius C."/>
        </authorList>
    </citation>
    <scope>NUCLEOTIDE SEQUENCE</scope>
    <source>
        <tissue evidence="1">Potato root galls</tissue>
    </source>
</reference>
<evidence type="ECO:0000313" key="1">
    <source>
        <dbReference type="EMBL" id="CRZ05643.1"/>
    </source>
</evidence>
<dbReference type="EMBL" id="HACM01005201">
    <property type="protein sequence ID" value="CRZ05643.1"/>
    <property type="molecule type" value="Transcribed_RNA"/>
</dbReference>
<feature type="non-terminal residue" evidence="1">
    <location>
        <position position="1"/>
    </location>
</feature>
<dbReference type="PANTHER" id="PTHR23053">
    <property type="entry name" value="DLEC1 DELETED IN LUNG AND ESOPHAGEAL CANCER 1"/>
    <property type="match status" value="1"/>
</dbReference>
<sequence>FRFANEAPYRWVLPANSSIDLGVVFCSENEGQFKSDLTFEVVGDRSQQYSISCSGTTAIPDISTDPRSVFLHRAKTSTTKPGRSPVQRVFLTDRQIFDFGPVLLGDDVSPEVFRLSNVGLFPACVAISWEEPIPEGGSSNTNF</sequence>
<protein>
    <recommendedName>
        <fullName evidence="2">MSP domain-containing protein</fullName>
    </recommendedName>
</protein>
<name>A0A0H5QUF4_9EUKA</name>
<proteinExistence type="predicted"/>
<feature type="non-terminal residue" evidence="1">
    <location>
        <position position="143"/>
    </location>
</feature>
<dbReference type="PANTHER" id="PTHR23053:SF0">
    <property type="entry name" value="HYDROCEPHALUS-INDUCING PROTEIN HOMOLOG"/>
    <property type="match status" value="1"/>
</dbReference>
<dbReference type="AlphaFoldDB" id="A0A0H5QUF4"/>